<dbReference type="Pfam" id="PF01613">
    <property type="entry name" value="Flavin_Reduct"/>
    <property type="match status" value="1"/>
</dbReference>
<reference evidence="4 5" key="1">
    <citation type="submission" date="2022-10" db="EMBL/GenBank/DDBJ databases">
        <authorList>
            <person name="Xie J."/>
            <person name="Shen N."/>
        </authorList>
    </citation>
    <scope>NUCLEOTIDE SEQUENCE [LARGE SCALE GENOMIC DNA]</scope>
    <source>
        <strain evidence="4 5">YIM65594</strain>
    </source>
</reference>
<proteinExistence type="inferred from homology"/>
<dbReference type="SUPFAM" id="SSF50475">
    <property type="entry name" value="FMN-binding split barrel"/>
    <property type="match status" value="1"/>
</dbReference>
<dbReference type="PANTHER" id="PTHR30466:SF11">
    <property type="entry name" value="FLAVIN-DEPENDENT MONOOXYGENASE, REDUCTASE SUBUNIT HSAB"/>
    <property type="match status" value="1"/>
</dbReference>
<gene>
    <name evidence="4" type="ORF">OKJ99_11795</name>
</gene>
<keyword evidence="2" id="KW-0560">Oxidoreductase</keyword>
<dbReference type="InterPro" id="IPR002563">
    <property type="entry name" value="Flavin_Rdtase-like_dom"/>
</dbReference>
<keyword evidence="5" id="KW-1185">Reference proteome</keyword>
<evidence type="ECO:0000256" key="2">
    <source>
        <dbReference type="ARBA" id="ARBA00023002"/>
    </source>
</evidence>
<dbReference type="PANTHER" id="PTHR30466">
    <property type="entry name" value="FLAVIN REDUCTASE"/>
    <property type="match status" value="1"/>
</dbReference>
<accession>A0ABU6F2V6</accession>
<dbReference type="EMBL" id="JAOZYC010000093">
    <property type="protein sequence ID" value="MEB8338179.1"/>
    <property type="molecule type" value="Genomic_DNA"/>
</dbReference>
<evidence type="ECO:0000313" key="5">
    <source>
        <dbReference type="Proteomes" id="UP001354931"/>
    </source>
</evidence>
<comment type="caution">
    <text evidence="4">The sequence shown here is derived from an EMBL/GenBank/DDBJ whole genome shotgun (WGS) entry which is preliminary data.</text>
</comment>
<evidence type="ECO:0000259" key="3">
    <source>
        <dbReference type="SMART" id="SM00903"/>
    </source>
</evidence>
<dbReference type="Proteomes" id="UP001354931">
    <property type="component" value="Unassembled WGS sequence"/>
</dbReference>
<organism evidence="4 5">
    <name type="scientific">Streptomyces endophyticus</name>
    <dbReference type="NCBI Taxonomy" id="714166"/>
    <lineage>
        <taxon>Bacteria</taxon>
        <taxon>Bacillati</taxon>
        <taxon>Actinomycetota</taxon>
        <taxon>Actinomycetes</taxon>
        <taxon>Kitasatosporales</taxon>
        <taxon>Streptomycetaceae</taxon>
        <taxon>Streptomyces</taxon>
    </lineage>
</organism>
<evidence type="ECO:0000256" key="1">
    <source>
        <dbReference type="ARBA" id="ARBA00008898"/>
    </source>
</evidence>
<dbReference type="Gene3D" id="2.30.110.10">
    <property type="entry name" value="Electron Transport, Fmn-binding Protein, Chain A"/>
    <property type="match status" value="1"/>
</dbReference>
<dbReference type="SMART" id="SM00903">
    <property type="entry name" value="Flavin_Reduct"/>
    <property type="match status" value="1"/>
</dbReference>
<dbReference type="InterPro" id="IPR050268">
    <property type="entry name" value="NADH-dep_flavin_reductase"/>
</dbReference>
<dbReference type="InterPro" id="IPR012349">
    <property type="entry name" value="Split_barrel_FMN-bd"/>
</dbReference>
<comment type="similarity">
    <text evidence="1">Belongs to the non-flavoprotein flavin reductase family.</text>
</comment>
<feature type="domain" description="Flavin reductase like" evidence="3">
    <location>
        <begin position="13"/>
        <end position="156"/>
    </location>
</feature>
<sequence>MQTKQLPSFRDVLGHFASGVTVVTGLDEHGPVGFTCQSFSSLSLDPPQVIVLPGRSSTSWPRIAAGGRFCVNILADHQRALSTTFATSGIDKFADVAWTRSPSGLPRLDGTCAWLDCTVAAVHPGGDHLIVIGAVDDLGAALHARPLLFHRGHYAGMTGLGSRSVH</sequence>
<name>A0ABU6F2V6_9ACTN</name>
<protein>
    <submittedName>
        <fullName evidence="4">Flavin reductase family protein</fullName>
    </submittedName>
</protein>
<dbReference type="RefSeq" id="WP_326015941.1">
    <property type="nucleotide sequence ID" value="NZ_JAOZYC010000093.1"/>
</dbReference>
<evidence type="ECO:0000313" key="4">
    <source>
        <dbReference type="EMBL" id="MEB8338179.1"/>
    </source>
</evidence>